<dbReference type="Proteomes" id="UP000528322">
    <property type="component" value="Unassembled WGS sequence"/>
</dbReference>
<dbReference type="GO" id="GO:0046872">
    <property type="term" value="F:metal ion binding"/>
    <property type="evidence" value="ECO:0007669"/>
    <property type="project" value="InterPro"/>
</dbReference>
<evidence type="ECO:0000313" key="3">
    <source>
        <dbReference type="Proteomes" id="UP000528322"/>
    </source>
</evidence>
<dbReference type="InterPro" id="IPR011249">
    <property type="entry name" value="Metalloenz_LuxS/M16"/>
</dbReference>
<dbReference type="InterPro" id="IPR013578">
    <property type="entry name" value="Peptidase_M16C_assoc"/>
</dbReference>
<dbReference type="PANTHER" id="PTHR43016:SF13">
    <property type="entry name" value="PRESEQUENCE PROTEASE, MITOCHONDRIAL"/>
    <property type="match status" value="1"/>
</dbReference>
<dbReference type="GO" id="GO:0006508">
    <property type="term" value="P:proteolysis"/>
    <property type="evidence" value="ECO:0007669"/>
    <property type="project" value="InterPro"/>
</dbReference>
<evidence type="ECO:0000313" key="2">
    <source>
        <dbReference type="EMBL" id="MBB5021790.1"/>
    </source>
</evidence>
<dbReference type="FunFam" id="3.30.830.10:FF:000011">
    <property type="entry name" value="Presequence protease, mitochondrial"/>
    <property type="match status" value="1"/>
</dbReference>
<gene>
    <name evidence="2" type="ORF">HNR37_001103</name>
</gene>
<dbReference type="Pfam" id="PF05193">
    <property type="entry name" value="Peptidase_M16_C"/>
    <property type="match status" value="1"/>
</dbReference>
<sequence>MADRAFTLQRTYPIDPLKITARQYLHQRTGAQHIHLQSPNDENAFMVAFRTAPQDSTGIAHILEHTVLCGSEKYPVRDPFFMMTRRSLNTFMNAFTGSDWTAYPFASKNVKDFYNLLDVYLDAVFFSRLDPLDFLQEGHRLEFSQPDDPSTALVRRGIVYNEMKGAMSSPVSVLWQTMSHYLYPTTTYHHNSGGDPTAIPQLTYEQLLEFYRSHYHPGNAIFLTFGNLPVEEIQDRLEKLALHRFSDSVVPVSVPDELRYREPLQVEAWYPYDDEEQADQPRTHIVVGWLLGKSTDLKELFQAELLSAILLDNSASPLRRALETTDLGSSPSPLCGVEESYREMCFVCGLEGSEADRADDVEALVLQVLQDISGKGVDIAVVESALHQLELDYREIGGDSLPFGLQAMLQVLPGAIHGGDSLAMLDIEPVLAELRKEIQQSDFIPSLVQRLFLDNPHRVRLVLKPDSKLSQKNQQQERQVLDQLQVSLDDRQKQQLVETAQKLARRQEEPQDLSILPKVGLEDVSPRLQMPEPLSDGLAGWPGAWYDQQTNGLCYFSAIKELPQLEQEQLPHFGLYAFLLPELGCGNEDYLTMQQRLSSATGGLGASTSVRGSVHDPRSFSGFFSLTSKALERNASTMARLVRDFHSDVRFDETQRIRELVAQKRAAREQSITGSGHILAMTAAASSISPVAALSHRSRGLAGIVSLKQLDRELDRADAMETFQRSLNGIHEQVCRAPLRLLAIGSEQLRLTLQPTLEALWAETPVRDPFFPMGGTIDAANVHQMWIASTQVHFCAKAYPTVAASHPDAAALTVLGPFLRNGYLHRVIREQGGAYGGGAGQDSGLGVFRFFSYRDPHLQETLDAFDQSLDWLQKSDHSAEKVEEAVLGVVASIDKPGSPAGEAQKAYVNALHGRSPDFLRMHRQRIMDVTLSDLQRVANTYLKPGAGRTAVLTHSGSVDLGESLGFAVHRV</sequence>
<dbReference type="EMBL" id="JACHID010000005">
    <property type="protein sequence ID" value="MBB5021790.1"/>
    <property type="molecule type" value="Genomic_DNA"/>
</dbReference>
<keyword evidence="3" id="KW-1185">Reference proteome</keyword>
<dbReference type="PANTHER" id="PTHR43016">
    <property type="entry name" value="PRESEQUENCE PROTEASE"/>
    <property type="match status" value="1"/>
</dbReference>
<protein>
    <recommendedName>
        <fullName evidence="1">Peptidase M16C associated domain-containing protein</fullName>
    </recommendedName>
</protein>
<dbReference type="InterPro" id="IPR007863">
    <property type="entry name" value="Peptidase_M16_C"/>
</dbReference>
<comment type="caution">
    <text evidence="2">The sequence shown here is derived from an EMBL/GenBank/DDBJ whole genome shotgun (WGS) entry which is preliminary data.</text>
</comment>
<dbReference type="Pfam" id="PF08367">
    <property type="entry name" value="M16C_assoc"/>
    <property type="match status" value="1"/>
</dbReference>
<feature type="domain" description="Peptidase M16C associated" evidence="1">
    <location>
        <begin position="463"/>
        <end position="710"/>
    </location>
</feature>
<dbReference type="Gene3D" id="3.30.830.10">
    <property type="entry name" value="Metalloenzyme, LuxS/M16 peptidase-like"/>
    <property type="match status" value="4"/>
</dbReference>
<reference evidence="2 3" key="1">
    <citation type="submission" date="2020-08" db="EMBL/GenBank/DDBJ databases">
        <title>Genomic Encyclopedia of Type Strains, Phase IV (KMG-IV): sequencing the most valuable type-strain genomes for metagenomic binning, comparative biology and taxonomic classification.</title>
        <authorList>
            <person name="Goeker M."/>
        </authorList>
    </citation>
    <scope>NUCLEOTIDE SEQUENCE [LARGE SCALE GENOMIC DNA]</scope>
    <source>
        <strain evidence="2 3">DSM 22071</strain>
    </source>
</reference>
<dbReference type="InterPro" id="IPR055130">
    <property type="entry name" value="PreP_C"/>
</dbReference>
<dbReference type="RefSeq" id="WP_183731132.1">
    <property type="nucleotide sequence ID" value="NZ_JACHID010000005.1"/>
</dbReference>
<dbReference type="SMART" id="SM01264">
    <property type="entry name" value="M16C_associated"/>
    <property type="match status" value="1"/>
</dbReference>
<evidence type="ECO:0000259" key="1">
    <source>
        <dbReference type="SMART" id="SM01264"/>
    </source>
</evidence>
<dbReference type="Pfam" id="PF22516">
    <property type="entry name" value="PreP_C"/>
    <property type="match status" value="1"/>
</dbReference>
<dbReference type="AlphaFoldDB" id="A0A7W7Y486"/>
<dbReference type="Pfam" id="PF00675">
    <property type="entry name" value="Peptidase_M16"/>
    <property type="match status" value="1"/>
</dbReference>
<name>A0A7W7Y486_9BACT</name>
<proteinExistence type="predicted"/>
<dbReference type="SUPFAM" id="SSF63411">
    <property type="entry name" value="LuxS/MPP-like metallohydrolase"/>
    <property type="match status" value="4"/>
</dbReference>
<accession>A0A7W7Y486</accession>
<organism evidence="2 3">
    <name type="scientific">Desulfurispira natronophila</name>
    <dbReference type="NCBI Taxonomy" id="682562"/>
    <lineage>
        <taxon>Bacteria</taxon>
        <taxon>Pseudomonadati</taxon>
        <taxon>Chrysiogenota</taxon>
        <taxon>Chrysiogenia</taxon>
        <taxon>Chrysiogenales</taxon>
        <taxon>Chrysiogenaceae</taxon>
        <taxon>Desulfurispira</taxon>
    </lineage>
</organism>
<dbReference type="InterPro" id="IPR011765">
    <property type="entry name" value="Pept_M16_N"/>
</dbReference>